<keyword evidence="1" id="KW-0472">Membrane</keyword>
<sequence>MVMPYAAVNLVMQAYFGIVVFITGKLYPVHADVGTGESG</sequence>
<evidence type="ECO:0000313" key="2">
    <source>
        <dbReference type="EMBL" id="GKT37772.1"/>
    </source>
</evidence>
<reference evidence="2" key="1">
    <citation type="submission" date="2022-03" db="EMBL/GenBank/DDBJ databases">
        <title>Draft genome sequence of Aduncisulcus paluster, a free-living microaerophilic Fornicata.</title>
        <authorList>
            <person name="Yuyama I."/>
            <person name="Kume K."/>
            <person name="Tamura T."/>
            <person name="Inagaki Y."/>
            <person name="Hashimoto T."/>
        </authorList>
    </citation>
    <scope>NUCLEOTIDE SEQUENCE</scope>
    <source>
        <strain evidence="2">NY0171</strain>
    </source>
</reference>
<keyword evidence="1" id="KW-0812">Transmembrane</keyword>
<gene>
    <name evidence="2" type="ORF">ADUPG1_003710</name>
</gene>
<keyword evidence="1" id="KW-1133">Transmembrane helix</keyword>
<name>A0ABQ5KZA1_9EUKA</name>
<keyword evidence="3" id="KW-1185">Reference proteome</keyword>
<evidence type="ECO:0000256" key="1">
    <source>
        <dbReference type="SAM" id="Phobius"/>
    </source>
</evidence>
<proteinExistence type="predicted"/>
<evidence type="ECO:0000313" key="3">
    <source>
        <dbReference type="Proteomes" id="UP001057375"/>
    </source>
</evidence>
<feature type="non-terminal residue" evidence="2">
    <location>
        <position position="39"/>
    </location>
</feature>
<dbReference type="EMBL" id="BQXS01005189">
    <property type="protein sequence ID" value="GKT37772.1"/>
    <property type="molecule type" value="Genomic_DNA"/>
</dbReference>
<dbReference type="Proteomes" id="UP001057375">
    <property type="component" value="Unassembled WGS sequence"/>
</dbReference>
<organism evidence="2 3">
    <name type="scientific">Aduncisulcus paluster</name>
    <dbReference type="NCBI Taxonomy" id="2918883"/>
    <lineage>
        <taxon>Eukaryota</taxon>
        <taxon>Metamonada</taxon>
        <taxon>Carpediemonas-like organisms</taxon>
        <taxon>Aduncisulcus</taxon>
    </lineage>
</organism>
<accession>A0ABQ5KZA1</accession>
<protein>
    <submittedName>
        <fullName evidence="2">Uncharacterized protein</fullName>
    </submittedName>
</protein>
<comment type="caution">
    <text evidence="2">The sequence shown here is derived from an EMBL/GenBank/DDBJ whole genome shotgun (WGS) entry which is preliminary data.</text>
</comment>
<feature type="transmembrane region" description="Helical" evidence="1">
    <location>
        <begin position="6"/>
        <end position="27"/>
    </location>
</feature>